<name>A0A202ECE1_9EURY</name>
<dbReference type="OrthoDB" id="333539at2157"/>
<evidence type="ECO:0000313" key="2">
    <source>
        <dbReference type="Proteomes" id="UP000196084"/>
    </source>
</evidence>
<dbReference type="Proteomes" id="UP000196084">
    <property type="component" value="Unassembled WGS sequence"/>
</dbReference>
<sequence>MSDTEPESTVRRLASLRDRLEAGMDRREFVRTLVTGGYALGMAHFLGVEDFLSADDGEVPVVTALVREDPADPYSLTERTRDVPADWYAAVETATNLNEKLAKRAFTGYLGSAVVPGSYDSGTASVSIGISSDADSIPDAISEFAEDISINPQTLIEIESIEEGPDLSTARPRFASQIPADGPPSGVACETPSSLATLSPALYDPVDERAFFATAEHAFDIDGAPIGERVTLPVQGGDLFTLGAVEQAFPVEDVVAVSPADGDGLQPSSWIDAPESVRVNGQLTKFGLADLVARDEELEKVGALTGHTTGRVQGIDAVTCFTDDFCRRGQIRWGGEMDLTDGDSGSVSYYPDPEGDDDTVLVAGFNNARTWWPGQSYVWGVSAYHLTETQGYHF</sequence>
<proteinExistence type="predicted"/>
<organism evidence="1 2">
    <name type="scientific">Natronolimnobius baerhuensis</name>
    <dbReference type="NCBI Taxonomy" id="253108"/>
    <lineage>
        <taxon>Archaea</taxon>
        <taxon>Methanobacteriati</taxon>
        <taxon>Methanobacteriota</taxon>
        <taxon>Stenosarchaea group</taxon>
        <taxon>Halobacteria</taxon>
        <taxon>Halobacteriales</taxon>
        <taxon>Natrialbaceae</taxon>
        <taxon>Natronolimnobius</taxon>
    </lineage>
</organism>
<dbReference type="AlphaFoldDB" id="A0A202ECE1"/>
<gene>
    <name evidence="1" type="ORF">B2G88_03580</name>
</gene>
<keyword evidence="2" id="KW-1185">Reference proteome</keyword>
<evidence type="ECO:0000313" key="1">
    <source>
        <dbReference type="EMBL" id="OVE85902.1"/>
    </source>
</evidence>
<accession>A0A202ECE1</accession>
<reference evidence="1 2" key="1">
    <citation type="submission" date="2017-02" db="EMBL/GenBank/DDBJ databases">
        <title>Natronthermophilus aegyptiacus gen. nov.,sp. nov., an aerobic, extremely halophilic alkalithermophilic archaeon isolated from the athalassohaline Wadi An Natrun, Egypt.</title>
        <authorList>
            <person name="Zhao B."/>
        </authorList>
    </citation>
    <scope>NUCLEOTIDE SEQUENCE [LARGE SCALE GENOMIC DNA]</scope>
    <source>
        <strain evidence="1 2">CGMCC 1.3597</strain>
    </source>
</reference>
<comment type="caution">
    <text evidence="1">The sequence shown here is derived from an EMBL/GenBank/DDBJ whole genome shotgun (WGS) entry which is preliminary data.</text>
</comment>
<dbReference type="EMBL" id="MWPH01000001">
    <property type="protein sequence ID" value="OVE85902.1"/>
    <property type="molecule type" value="Genomic_DNA"/>
</dbReference>
<protein>
    <submittedName>
        <fullName evidence="1">Uncharacterized protein</fullName>
    </submittedName>
</protein>
<dbReference type="RefSeq" id="WP_087713990.1">
    <property type="nucleotide sequence ID" value="NZ_MWPH01000001.1"/>
</dbReference>